<dbReference type="EMBL" id="JAAIKD010000003">
    <property type="protein sequence ID" value="NEV93695.1"/>
    <property type="molecule type" value="Genomic_DNA"/>
</dbReference>
<dbReference type="InterPro" id="IPR036909">
    <property type="entry name" value="Cyt_c-like_dom_sf"/>
</dbReference>
<keyword evidence="9" id="KW-1185">Reference proteome</keyword>
<feature type="signal peptide" evidence="6">
    <location>
        <begin position="1"/>
        <end position="18"/>
    </location>
</feature>
<dbReference type="Proteomes" id="UP000478505">
    <property type="component" value="Unassembled WGS sequence"/>
</dbReference>
<keyword evidence="1 4" id="KW-0349">Heme</keyword>
<feature type="domain" description="Cytochrome c" evidence="7">
    <location>
        <begin position="79"/>
        <end position="169"/>
    </location>
</feature>
<evidence type="ECO:0000256" key="5">
    <source>
        <dbReference type="SAM" id="MobiDB-lite"/>
    </source>
</evidence>
<name>A0A6B3R470_9FLAO</name>
<evidence type="ECO:0000256" key="6">
    <source>
        <dbReference type="SAM" id="SignalP"/>
    </source>
</evidence>
<dbReference type="GO" id="GO:0046872">
    <property type="term" value="F:metal ion binding"/>
    <property type="evidence" value="ECO:0007669"/>
    <property type="project" value="UniProtKB-KW"/>
</dbReference>
<comment type="caution">
    <text evidence="8">The sequence shown here is derived from an EMBL/GenBank/DDBJ whole genome shotgun (WGS) entry which is preliminary data.</text>
</comment>
<accession>A0A6B3R470</accession>
<dbReference type="AlphaFoldDB" id="A0A6B3R470"/>
<feature type="region of interest" description="Disordered" evidence="5">
    <location>
        <begin position="24"/>
        <end position="60"/>
    </location>
</feature>
<evidence type="ECO:0000256" key="2">
    <source>
        <dbReference type="ARBA" id="ARBA00022723"/>
    </source>
</evidence>
<dbReference type="PROSITE" id="PS51007">
    <property type="entry name" value="CYTC"/>
    <property type="match status" value="1"/>
</dbReference>
<dbReference type="SUPFAM" id="SSF46626">
    <property type="entry name" value="Cytochrome c"/>
    <property type="match status" value="1"/>
</dbReference>
<dbReference type="RefSeq" id="WP_164004423.1">
    <property type="nucleotide sequence ID" value="NZ_JAAIKD010000003.1"/>
</dbReference>
<evidence type="ECO:0000256" key="1">
    <source>
        <dbReference type="ARBA" id="ARBA00022617"/>
    </source>
</evidence>
<proteinExistence type="predicted"/>
<dbReference type="Gene3D" id="1.10.760.10">
    <property type="entry name" value="Cytochrome c-like domain"/>
    <property type="match status" value="1"/>
</dbReference>
<dbReference type="PROSITE" id="PS51257">
    <property type="entry name" value="PROKAR_LIPOPROTEIN"/>
    <property type="match status" value="1"/>
</dbReference>
<dbReference type="GO" id="GO:0020037">
    <property type="term" value="F:heme binding"/>
    <property type="evidence" value="ECO:0007669"/>
    <property type="project" value="InterPro"/>
</dbReference>
<evidence type="ECO:0000313" key="8">
    <source>
        <dbReference type="EMBL" id="NEV93695.1"/>
    </source>
</evidence>
<keyword evidence="3 4" id="KW-0408">Iron</keyword>
<evidence type="ECO:0000256" key="4">
    <source>
        <dbReference type="PROSITE-ProRule" id="PRU00433"/>
    </source>
</evidence>
<dbReference type="InterPro" id="IPR009056">
    <property type="entry name" value="Cyt_c-like_dom"/>
</dbReference>
<dbReference type="Pfam" id="PF00034">
    <property type="entry name" value="Cytochrom_C"/>
    <property type="match status" value="1"/>
</dbReference>
<organism evidence="8 9">
    <name type="scientific">Psychroflexus aurantiacus</name>
    <dbReference type="NCBI Taxonomy" id="2709310"/>
    <lineage>
        <taxon>Bacteria</taxon>
        <taxon>Pseudomonadati</taxon>
        <taxon>Bacteroidota</taxon>
        <taxon>Flavobacteriia</taxon>
        <taxon>Flavobacteriales</taxon>
        <taxon>Flavobacteriaceae</taxon>
        <taxon>Psychroflexus</taxon>
    </lineage>
</organism>
<protein>
    <submittedName>
        <fullName evidence="8">Cytochrome c</fullName>
    </submittedName>
</protein>
<sequence>MKSLIKISCIVLLGLLMACGGNGEKKEKDPIKVGQQSRTEKKAEPKSSSSAETTTEEDLANLGIGPVNSVDIEEGIDQSLANRGKEVFGNLCTACHKMEKKFVGPSLINVTDRRTPEWIMNMILNPEEMIKKDPIAKRLLIENNMAVMANQNVSREDARAILEYFRTYDKNN</sequence>
<evidence type="ECO:0000256" key="3">
    <source>
        <dbReference type="ARBA" id="ARBA00023004"/>
    </source>
</evidence>
<feature type="chain" id="PRO_5025674408" evidence="6">
    <location>
        <begin position="19"/>
        <end position="172"/>
    </location>
</feature>
<keyword evidence="2 4" id="KW-0479">Metal-binding</keyword>
<dbReference type="GO" id="GO:0009055">
    <property type="term" value="F:electron transfer activity"/>
    <property type="evidence" value="ECO:0007669"/>
    <property type="project" value="InterPro"/>
</dbReference>
<keyword evidence="6" id="KW-0732">Signal</keyword>
<evidence type="ECO:0000259" key="7">
    <source>
        <dbReference type="PROSITE" id="PS51007"/>
    </source>
</evidence>
<gene>
    <name evidence="8" type="ORF">G3567_05960</name>
</gene>
<evidence type="ECO:0000313" key="9">
    <source>
        <dbReference type="Proteomes" id="UP000478505"/>
    </source>
</evidence>
<reference evidence="8 9" key="1">
    <citation type="submission" date="2020-02" db="EMBL/GenBank/DDBJ databases">
        <title>Flavobacteriaceae Psychroflexus bacterium YR1-1, complete genome.</title>
        <authorList>
            <person name="Li Y."/>
            <person name="Wu S."/>
        </authorList>
    </citation>
    <scope>NUCLEOTIDE SEQUENCE [LARGE SCALE GENOMIC DNA]</scope>
    <source>
        <strain evidence="8 9">YR1-1</strain>
    </source>
</reference>